<sequence length="105" mass="12165">MQFEIYWANLNPTAGREQAGHKPVLVVSNDIENQMDIVTVIPITSRKKGRRIYPNEVLLFLENKEAILLCHQIRTIAKQRLEKKMAALDETLKSKVLDVLCMRFE</sequence>
<dbReference type="GO" id="GO:0003677">
    <property type="term" value="F:DNA binding"/>
    <property type="evidence" value="ECO:0007669"/>
    <property type="project" value="InterPro"/>
</dbReference>
<dbReference type="PIRSF" id="PIRSF033490">
    <property type="entry name" value="MazF"/>
    <property type="match status" value="1"/>
</dbReference>
<name>A0A1W1E7P4_9ZZZZ</name>
<dbReference type="Pfam" id="PF02452">
    <property type="entry name" value="PemK_toxin"/>
    <property type="match status" value="1"/>
</dbReference>
<accession>A0A1W1E7P4</accession>
<dbReference type="Gene3D" id="2.30.30.110">
    <property type="match status" value="1"/>
</dbReference>
<dbReference type="GO" id="GO:0004521">
    <property type="term" value="F:RNA endonuclease activity"/>
    <property type="evidence" value="ECO:0007669"/>
    <property type="project" value="TreeGrafter"/>
</dbReference>
<organism evidence="1">
    <name type="scientific">hydrothermal vent metagenome</name>
    <dbReference type="NCBI Taxonomy" id="652676"/>
    <lineage>
        <taxon>unclassified sequences</taxon>
        <taxon>metagenomes</taxon>
        <taxon>ecological metagenomes</taxon>
    </lineage>
</organism>
<reference evidence="1" key="1">
    <citation type="submission" date="2016-10" db="EMBL/GenBank/DDBJ databases">
        <authorList>
            <person name="de Groot N.N."/>
        </authorList>
    </citation>
    <scope>NUCLEOTIDE SEQUENCE</scope>
</reference>
<gene>
    <name evidence="1" type="ORF">MNB_SV-4-86</name>
</gene>
<dbReference type="GO" id="GO:0006402">
    <property type="term" value="P:mRNA catabolic process"/>
    <property type="evidence" value="ECO:0007669"/>
    <property type="project" value="TreeGrafter"/>
</dbReference>
<dbReference type="InterPro" id="IPR011067">
    <property type="entry name" value="Plasmid_toxin/cell-grow_inhib"/>
</dbReference>
<dbReference type="SUPFAM" id="SSF50118">
    <property type="entry name" value="Cell growth inhibitor/plasmid maintenance toxic component"/>
    <property type="match status" value="1"/>
</dbReference>
<dbReference type="EMBL" id="FPIB01000005">
    <property type="protein sequence ID" value="SFV89938.1"/>
    <property type="molecule type" value="Genomic_DNA"/>
</dbReference>
<dbReference type="InterPro" id="IPR003477">
    <property type="entry name" value="PemK-like"/>
</dbReference>
<dbReference type="GO" id="GO:0016075">
    <property type="term" value="P:rRNA catabolic process"/>
    <property type="evidence" value="ECO:0007669"/>
    <property type="project" value="TreeGrafter"/>
</dbReference>
<evidence type="ECO:0000313" key="1">
    <source>
        <dbReference type="EMBL" id="SFV89938.1"/>
    </source>
</evidence>
<protein>
    <submittedName>
        <fullName evidence="1">Programmed cell death toxin YdcE</fullName>
    </submittedName>
</protein>
<dbReference type="PANTHER" id="PTHR33988">
    <property type="entry name" value="ENDORIBONUCLEASE MAZF-RELATED"/>
    <property type="match status" value="1"/>
</dbReference>
<proteinExistence type="predicted"/>
<dbReference type="AlphaFoldDB" id="A0A1W1E7P4"/>